<dbReference type="AlphaFoldDB" id="A0A4S8F1I1"/>
<gene>
    <name evidence="1" type="ORF">E9531_12950</name>
</gene>
<organism evidence="1 2">
    <name type="scientific">Lampropedia puyangensis</name>
    <dbReference type="NCBI Taxonomy" id="1330072"/>
    <lineage>
        <taxon>Bacteria</taxon>
        <taxon>Pseudomonadati</taxon>
        <taxon>Pseudomonadota</taxon>
        <taxon>Betaproteobacteria</taxon>
        <taxon>Burkholderiales</taxon>
        <taxon>Comamonadaceae</taxon>
        <taxon>Lampropedia</taxon>
    </lineage>
</organism>
<protein>
    <submittedName>
        <fullName evidence="1">Uncharacterized protein</fullName>
    </submittedName>
</protein>
<dbReference type="OrthoDB" id="8559696at2"/>
<keyword evidence="2" id="KW-1185">Reference proteome</keyword>
<reference evidence="1 2" key="1">
    <citation type="journal article" date="2015" name="Antonie Van Leeuwenhoek">
        <title>Lampropedia puyangensis sp. nov., isolated from symptomatic bark of Populus ? euramericana canker and emended description of Lampropedia hyalina (Ehrenberg 1832) Lee et al. 2004.</title>
        <authorList>
            <person name="Li Y."/>
            <person name="Wang T."/>
            <person name="Piao C.G."/>
            <person name="Wang L.F."/>
            <person name="Tian G.Z."/>
            <person name="Zhu T.H."/>
            <person name="Guo M.W."/>
        </authorList>
    </citation>
    <scope>NUCLEOTIDE SEQUENCE [LARGE SCALE GENOMIC DNA]</scope>
    <source>
        <strain evidence="1 2">2-bin</strain>
    </source>
</reference>
<sequence>MPYTQAHVPSSPALKAIQDALQATHQDLHQLDVMLNHHCEGLIAAFEGTISALNHAAATDQGCADGHIQEAKQLLSQAVLNMQFQDIASQMLSHCQSRLQACTDLMEQPQPHGLQTHEASVLPPAHGPVTQASMDAGSIDLFDWPTHSRIQGETP</sequence>
<accession>A0A4S8F1I1</accession>
<comment type="caution">
    <text evidence="1">The sequence shown here is derived from an EMBL/GenBank/DDBJ whole genome shotgun (WGS) entry which is preliminary data.</text>
</comment>
<dbReference type="Proteomes" id="UP000308917">
    <property type="component" value="Unassembled WGS sequence"/>
</dbReference>
<name>A0A4S8F1I1_9BURK</name>
<evidence type="ECO:0000313" key="2">
    <source>
        <dbReference type="Proteomes" id="UP000308917"/>
    </source>
</evidence>
<proteinExistence type="predicted"/>
<dbReference type="EMBL" id="STFG01000016">
    <property type="protein sequence ID" value="THT98991.1"/>
    <property type="molecule type" value="Genomic_DNA"/>
</dbReference>
<evidence type="ECO:0000313" key="1">
    <source>
        <dbReference type="EMBL" id="THT98991.1"/>
    </source>
</evidence>
<dbReference type="RefSeq" id="WP_136574198.1">
    <property type="nucleotide sequence ID" value="NZ_STFG01000016.1"/>
</dbReference>